<sequence>MKTLLNTYTFLLSLLWLAACQSGPEPIAYGTDNCQHCKMTISDNRYGAELVTQKGKVYKFDSIECMAGFLNENEAGTSAKTLLVTDYTTPGQLLEVNQAVFLQSEQMPSPMGMYLTAFSNNETASQFAAEKAGKLLTWEATQKLCASHGNAH</sequence>
<dbReference type="RefSeq" id="WP_302038997.1">
    <property type="nucleotide sequence ID" value="NZ_JAUKPO010000010.1"/>
</dbReference>
<dbReference type="PANTHER" id="PTHR41247">
    <property type="entry name" value="HTH-TYPE TRANSCRIPTIONAL REPRESSOR YCNK"/>
    <property type="match status" value="1"/>
</dbReference>
<protein>
    <submittedName>
        <fullName evidence="2">Nitrous oxide reductase accessory protein NosL</fullName>
    </submittedName>
</protein>
<keyword evidence="1" id="KW-0732">Signal</keyword>
<name>A0ABT8R910_9BACT</name>
<reference evidence="2" key="1">
    <citation type="submission" date="2023-07" db="EMBL/GenBank/DDBJ databases">
        <title>The genome sequence of Rhodocytophaga aerolata KACC 12507.</title>
        <authorList>
            <person name="Zhang X."/>
        </authorList>
    </citation>
    <scope>NUCLEOTIDE SEQUENCE</scope>
    <source>
        <strain evidence="2">KACC 12507</strain>
    </source>
</reference>
<organism evidence="2 3">
    <name type="scientific">Rhodocytophaga aerolata</name>
    <dbReference type="NCBI Taxonomy" id="455078"/>
    <lineage>
        <taxon>Bacteria</taxon>
        <taxon>Pseudomonadati</taxon>
        <taxon>Bacteroidota</taxon>
        <taxon>Cytophagia</taxon>
        <taxon>Cytophagales</taxon>
        <taxon>Rhodocytophagaceae</taxon>
        <taxon>Rhodocytophaga</taxon>
    </lineage>
</organism>
<evidence type="ECO:0000313" key="2">
    <source>
        <dbReference type="EMBL" id="MDO1448196.1"/>
    </source>
</evidence>
<feature type="chain" id="PRO_5047217635" evidence="1">
    <location>
        <begin position="19"/>
        <end position="152"/>
    </location>
</feature>
<dbReference type="Proteomes" id="UP001168528">
    <property type="component" value="Unassembled WGS sequence"/>
</dbReference>
<feature type="signal peptide" evidence="1">
    <location>
        <begin position="1"/>
        <end position="18"/>
    </location>
</feature>
<evidence type="ECO:0000256" key="1">
    <source>
        <dbReference type="SAM" id="SignalP"/>
    </source>
</evidence>
<evidence type="ECO:0000313" key="3">
    <source>
        <dbReference type="Proteomes" id="UP001168528"/>
    </source>
</evidence>
<dbReference type="Pfam" id="PF05573">
    <property type="entry name" value="NosL"/>
    <property type="match status" value="1"/>
</dbReference>
<dbReference type="PANTHER" id="PTHR41247:SF1">
    <property type="entry name" value="HTH-TYPE TRANSCRIPTIONAL REPRESSOR YCNK"/>
    <property type="match status" value="1"/>
</dbReference>
<comment type="caution">
    <text evidence="2">The sequence shown here is derived from an EMBL/GenBank/DDBJ whole genome shotgun (WGS) entry which is preliminary data.</text>
</comment>
<keyword evidence="3" id="KW-1185">Reference proteome</keyword>
<accession>A0ABT8R910</accession>
<dbReference type="EMBL" id="JAUKPO010000010">
    <property type="protein sequence ID" value="MDO1448196.1"/>
    <property type="molecule type" value="Genomic_DNA"/>
</dbReference>
<dbReference type="PROSITE" id="PS51257">
    <property type="entry name" value="PROKAR_LIPOPROTEIN"/>
    <property type="match status" value="1"/>
</dbReference>
<dbReference type="SUPFAM" id="SSF160387">
    <property type="entry name" value="NosL/MerB-like"/>
    <property type="match status" value="1"/>
</dbReference>
<dbReference type="InterPro" id="IPR008719">
    <property type="entry name" value="N2O_reductase_NosL"/>
</dbReference>
<proteinExistence type="predicted"/>
<gene>
    <name evidence="2" type="ORF">Q0590_18120</name>
</gene>